<accession>F4CMS8</accession>
<dbReference type="eggNOG" id="ENOG503497V">
    <property type="taxonomic scope" value="Bacteria"/>
</dbReference>
<name>F4CMS8_PSEUX</name>
<evidence type="ECO:0000256" key="1">
    <source>
        <dbReference type="SAM" id="MobiDB-lite"/>
    </source>
</evidence>
<feature type="region of interest" description="Disordered" evidence="1">
    <location>
        <begin position="207"/>
        <end position="226"/>
    </location>
</feature>
<evidence type="ECO:0000313" key="2">
    <source>
        <dbReference type="EMBL" id="AEA25027.1"/>
    </source>
</evidence>
<organism evidence="2 3">
    <name type="scientific">Pseudonocardia dioxanivorans (strain ATCC 55486 / DSM 44775 / JCM 13855 / CB1190)</name>
    <dbReference type="NCBI Taxonomy" id="675635"/>
    <lineage>
        <taxon>Bacteria</taxon>
        <taxon>Bacillati</taxon>
        <taxon>Actinomycetota</taxon>
        <taxon>Actinomycetes</taxon>
        <taxon>Pseudonocardiales</taxon>
        <taxon>Pseudonocardiaceae</taxon>
        <taxon>Pseudonocardia</taxon>
    </lineage>
</organism>
<dbReference type="STRING" id="675635.Psed_2827"/>
<dbReference type="Proteomes" id="UP000007809">
    <property type="component" value="Chromosome"/>
</dbReference>
<dbReference type="EMBL" id="CP002593">
    <property type="protein sequence ID" value="AEA25027.1"/>
    <property type="molecule type" value="Genomic_DNA"/>
</dbReference>
<protein>
    <submittedName>
        <fullName evidence="2">Uncharacterized protein</fullName>
    </submittedName>
</protein>
<sequence>MTTRRRILLYVTCLAVLLGVAWYAGSRPSSSGPPPSATGSVRLGPDPGTAVADYLATLPGDLPAPGVTVPALVQLDAEVTGPQAVALAADGTLAEVVWRVPLPRVQTALRFEPLDDGVPPATAVDTARQRAALAAQADADRRTGRPGAVAAAEQAALARPGCGCVVALVVEADRTVLEALATRPGVRAVQAAPAGARLTDLALAPLLPEQTERADPLPDDGPVPTS</sequence>
<evidence type="ECO:0000313" key="3">
    <source>
        <dbReference type="Proteomes" id="UP000007809"/>
    </source>
</evidence>
<gene>
    <name evidence="2" type="ordered locus">Psed_2827</name>
</gene>
<dbReference type="RefSeq" id="WP_013674951.1">
    <property type="nucleotide sequence ID" value="NC_015312.1"/>
</dbReference>
<proteinExistence type="predicted"/>
<keyword evidence="3" id="KW-1185">Reference proteome</keyword>
<dbReference type="KEGG" id="pdx:Psed_2827"/>
<dbReference type="AlphaFoldDB" id="F4CMS8"/>
<reference evidence="2 3" key="1">
    <citation type="journal article" date="2011" name="J. Bacteriol.">
        <title>Genome sequence of the 1,4-dioxane-degrading Pseudonocardia dioxanivorans strain CB1190.</title>
        <authorList>
            <person name="Sales C.M."/>
            <person name="Mahendra S."/>
            <person name="Grostern A."/>
            <person name="Parales R.E."/>
            <person name="Goodwin L.A."/>
            <person name="Woyke T."/>
            <person name="Nolan M."/>
            <person name="Lapidus A."/>
            <person name="Chertkov O."/>
            <person name="Ovchinnikova G."/>
            <person name="Sczyrba A."/>
            <person name="Alvarez-Cohen L."/>
        </authorList>
    </citation>
    <scope>NUCLEOTIDE SEQUENCE [LARGE SCALE GENOMIC DNA]</scope>
    <source>
        <strain evidence="3">ATCC 55486 / DSM 44775 / JCM 13855 / CB1190</strain>
    </source>
</reference>
<dbReference type="HOGENOM" id="CLU_090941_1_0_11"/>
<dbReference type="OrthoDB" id="3577451at2"/>